<evidence type="ECO:0000256" key="1">
    <source>
        <dbReference type="ARBA" id="ARBA00022729"/>
    </source>
</evidence>
<feature type="signal peptide" evidence="6">
    <location>
        <begin position="1"/>
        <end position="29"/>
    </location>
</feature>
<dbReference type="AlphaFoldDB" id="A0A803T7G7"/>
<organism evidence="8 9">
    <name type="scientific">Anolis carolinensis</name>
    <name type="common">Green anole</name>
    <name type="synonym">American chameleon</name>
    <dbReference type="NCBI Taxonomy" id="28377"/>
    <lineage>
        <taxon>Eukaryota</taxon>
        <taxon>Metazoa</taxon>
        <taxon>Chordata</taxon>
        <taxon>Craniata</taxon>
        <taxon>Vertebrata</taxon>
        <taxon>Euteleostomi</taxon>
        <taxon>Lepidosauria</taxon>
        <taxon>Squamata</taxon>
        <taxon>Bifurcata</taxon>
        <taxon>Unidentata</taxon>
        <taxon>Episquamata</taxon>
        <taxon>Toxicofera</taxon>
        <taxon>Iguania</taxon>
        <taxon>Dactyloidae</taxon>
        <taxon>Anolis</taxon>
    </lineage>
</organism>
<evidence type="ECO:0000256" key="3">
    <source>
        <dbReference type="ARBA" id="ARBA00023170"/>
    </source>
</evidence>
<protein>
    <recommendedName>
        <fullName evidence="7">Ig-like domain-containing protein</fullName>
    </recommendedName>
</protein>
<dbReference type="GeneTree" id="ENSGT00940000153073"/>
<reference evidence="8" key="3">
    <citation type="submission" date="2025-09" db="UniProtKB">
        <authorList>
            <consortium name="Ensembl"/>
        </authorList>
    </citation>
    <scope>IDENTIFICATION</scope>
</reference>
<keyword evidence="4" id="KW-0393">Immunoglobulin domain</keyword>
<dbReference type="InterPro" id="IPR051287">
    <property type="entry name" value="TCR_variable_region"/>
</dbReference>
<feature type="domain" description="Ig-like" evidence="7">
    <location>
        <begin position="21"/>
        <end position="127"/>
    </location>
</feature>
<evidence type="ECO:0000256" key="2">
    <source>
        <dbReference type="ARBA" id="ARBA00023130"/>
    </source>
</evidence>
<dbReference type="PANTHER" id="PTHR19367">
    <property type="entry name" value="T-CELL RECEPTOR ALPHA CHAIN V REGION"/>
    <property type="match status" value="1"/>
</dbReference>
<keyword evidence="5" id="KW-1279">T cell receptor</keyword>
<dbReference type="Gene3D" id="2.60.40.10">
    <property type="entry name" value="Immunoglobulins"/>
    <property type="match status" value="1"/>
</dbReference>
<dbReference type="SUPFAM" id="SSF48726">
    <property type="entry name" value="Immunoglobulin"/>
    <property type="match status" value="1"/>
</dbReference>
<reference evidence="8" key="2">
    <citation type="submission" date="2025-08" db="UniProtKB">
        <authorList>
            <consortium name="Ensembl"/>
        </authorList>
    </citation>
    <scope>IDENTIFICATION</scope>
</reference>
<dbReference type="InterPro" id="IPR036179">
    <property type="entry name" value="Ig-like_dom_sf"/>
</dbReference>
<keyword evidence="5" id="KW-0391">Immunity</keyword>
<evidence type="ECO:0000256" key="5">
    <source>
        <dbReference type="ARBA" id="ARBA00043266"/>
    </source>
</evidence>
<keyword evidence="2" id="KW-1064">Adaptive immunity</keyword>
<feature type="chain" id="PRO_5032846603" description="Ig-like domain-containing protein" evidence="6">
    <location>
        <begin position="30"/>
        <end position="127"/>
    </location>
</feature>
<keyword evidence="9" id="KW-1185">Reference proteome</keyword>
<keyword evidence="3" id="KW-0675">Receptor</keyword>
<reference evidence="8" key="1">
    <citation type="submission" date="2009-12" db="EMBL/GenBank/DDBJ databases">
        <title>The Genome Sequence of Anolis carolinensis (Green Anole Lizard).</title>
        <authorList>
            <consortium name="The Genome Sequencing Platform"/>
            <person name="Di Palma F."/>
            <person name="Alfoldi J."/>
            <person name="Heiman D."/>
            <person name="Young S."/>
            <person name="Grabherr M."/>
            <person name="Johnson J."/>
            <person name="Lander E.S."/>
            <person name="Lindblad-Toh K."/>
        </authorList>
    </citation>
    <scope>NUCLEOTIDE SEQUENCE [LARGE SCALE GENOMIC DNA]</scope>
    <source>
        <strain evidence="8">JBL SC #1</strain>
    </source>
</reference>
<dbReference type="InterPro" id="IPR007110">
    <property type="entry name" value="Ig-like_dom"/>
</dbReference>
<dbReference type="Pfam" id="PF07686">
    <property type="entry name" value="V-set"/>
    <property type="match status" value="1"/>
</dbReference>
<dbReference type="InParanoid" id="A0A803T7G7"/>
<dbReference type="Proteomes" id="UP000001646">
    <property type="component" value="Unplaced"/>
</dbReference>
<keyword evidence="1 6" id="KW-0732">Signal</keyword>
<sequence length="127" mass="14276">FLFLLLPLLPLPLPLPLPLLPLLLLLTQGQSVSQPEHFVSIQEGQPILLPCIYETAYLSPTLYWYEQLPHQGPQLMLSNYDFANKETEKHKKGFSPKAGGKFFNLTKTSAELRDSAVYFCILSGTVT</sequence>
<evidence type="ECO:0000259" key="7">
    <source>
        <dbReference type="PROSITE" id="PS50835"/>
    </source>
</evidence>
<dbReference type="Ensembl" id="ENSACAT00000053627.1">
    <property type="protein sequence ID" value="ENSACAP00000031157.1"/>
    <property type="gene ID" value="ENSACAG00000042138.1"/>
</dbReference>
<dbReference type="PROSITE" id="PS50835">
    <property type="entry name" value="IG_LIKE"/>
    <property type="match status" value="1"/>
</dbReference>
<evidence type="ECO:0000313" key="8">
    <source>
        <dbReference type="Ensembl" id="ENSACAP00000031157.1"/>
    </source>
</evidence>
<dbReference type="PANTHER" id="PTHR19367:SF18">
    <property type="entry name" value="T CELL RECEPTOR ALPHA VARIABLE 16"/>
    <property type="match status" value="1"/>
</dbReference>
<evidence type="ECO:0000256" key="4">
    <source>
        <dbReference type="ARBA" id="ARBA00023319"/>
    </source>
</evidence>
<dbReference type="GO" id="GO:0002250">
    <property type="term" value="P:adaptive immune response"/>
    <property type="evidence" value="ECO:0007669"/>
    <property type="project" value="UniProtKB-KW"/>
</dbReference>
<name>A0A803T7G7_ANOCA</name>
<dbReference type="InterPro" id="IPR013783">
    <property type="entry name" value="Ig-like_fold"/>
</dbReference>
<accession>A0A803T7G7</accession>
<evidence type="ECO:0000256" key="6">
    <source>
        <dbReference type="SAM" id="SignalP"/>
    </source>
</evidence>
<dbReference type="GO" id="GO:0042101">
    <property type="term" value="C:T cell receptor complex"/>
    <property type="evidence" value="ECO:0007669"/>
    <property type="project" value="UniProtKB-KW"/>
</dbReference>
<proteinExistence type="predicted"/>
<dbReference type="InterPro" id="IPR013106">
    <property type="entry name" value="Ig_V-set"/>
</dbReference>
<evidence type="ECO:0000313" key="9">
    <source>
        <dbReference type="Proteomes" id="UP000001646"/>
    </source>
</evidence>